<dbReference type="PROSITE" id="PS50176">
    <property type="entry name" value="ARM_REPEAT"/>
    <property type="match status" value="1"/>
</dbReference>
<dbReference type="PANTHER" id="PTHR21386:SF0">
    <property type="entry name" value="PROTEIN INSCUTEABLE HOMOLOG"/>
    <property type="match status" value="1"/>
</dbReference>
<dbReference type="AlphaFoldDB" id="A0AAD8AVT7"/>
<evidence type="ECO:0000259" key="2">
    <source>
        <dbReference type="Pfam" id="PF16748"/>
    </source>
</evidence>
<dbReference type="InterPro" id="IPR000225">
    <property type="entry name" value="Armadillo"/>
</dbReference>
<dbReference type="SUPFAM" id="SSF48371">
    <property type="entry name" value="ARM repeat"/>
    <property type="match status" value="1"/>
</dbReference>
<dbReference type="CDD" id="cd21966">
    <property type="entry name" value="INSC_LBD"/>
    <property type="match status" value="1"/>
</dbReference>
<reference evidence="4" key="1">
    <citation type="journal article" date="2023" name="PLoS Negl. Trop. Dis.">
        <title>A genome sequence for Biomphalaria pfeifferi, the major vector snail for the human-infecting parasite Schistosoma mansoni.</title>
        <authorList>
            <person name="Bu L."/>
            <person name="Lu L."/>
            <person name="Laidemitt M.R."/>
            <person name="Zhang S.M."/>
            <person name="Mutuku M."/>
            <person name="Mkoji G."/>
            <person name="Steinauer M."/>
            <person name="Loker E.S."/>
        </authorList>
    </citation>
    <scope>NUCLEOTIDE SEQUENCE</scope>
    <source>
        <strain evidence="4">KasaAsao</strain>
    </source>
</reference>
<evidence type="ECO:0000313" key="5">
    <source>
        <dbReference type="Proteomes" id="UP001233172"/>
    </source>
</evidence>
<dbReference type="Proteomes" id="UP001233172">
    <property type="component" value="Unassembled WGS sequence"/>
</dbReference>
<dbReference type="InterPro" id="IPR011989">
    <property type="entry name" value="ARM-like"/>
</dbReference>
<dbReference type="SMART" id="SM00185">
    <property type="entry name" value="ARM"/>
    <property type="match status" value="4"/>
</dbReference>
<dbReference type="GO" id="GO:0045176">
    <property type="term" value="P:apical protein localization"/>
    <property type="evidence" value="ECO:0007669"/>
    <property type="project" value="TreeGrafter"/>
</dbReference>
<dbReference type="GO" id="GO:0008356">
    <property type="term" value="P:asymmetric cell division"/>
    <property type="evidence" value="ECO:0007669"/>
    <property type="project" value="InterPro"/>
</dbReference>
<accession>A0AAD8AVT7</accession>
<reference evidence="4" key="2">
    <citation type="submission" date="2023-04" db="EMBL/GenBank/DDBJ databases">
        <authorList>
            <person name="Bu L."/>
            <person name="Lu L."/>
            <person name="Laidemitt M.R."/>
            <person name="Zhang S.M."/>
            <person name="Mutuku M."/>
            <person name="Mkoji G."/>
            <person name="Steinauer M."/>
            <person name="Loker E.S."/>
        </authorList>
    </citation>
    <scope>NUCLEOTIDE SEQUENCE</scope>
    <source>
        <strain evidence="4">KasaAsao</strain>
        <tissue evidence="4">Whole Snail</tissue>
    </source>
</reference>
<dbReference type="InterPro" id="IPR016024">
    <property type="entry name" value="ARM-type_fold"/>
</dbReference>
<dbReference type="GO" id="GO:0000132">
    <property type="term" value="P:establishment of mitotic spindle orientation"/>
    <property type="evidence" value="ECO:0007669"/>
    <property type="project" value="TreeGrafter"/>
</dbReference>
<dbReference type="InterPro" id="IPR045789">
    <property type="entry name" value="Insc_C"/>
</dbReference>
<dbReference type="Pfam" id="PF19427">
    <property type="entry name" value="Insc_C"/>
    <property type="match status" value="1"/>
</dbReference>
<name>A0AAD8AVT7_BIOPF</name>
<dbReference type="Pfam" id="PF16748">
    <property type="entry name" value="INSC_LBD"/>
    <property type="match status" value="1"/>
</dbReference>
<dbReference type="InterPro" id="IPR038205">
    <property type="entry name" value="INSC_LBD_sf"/>
</dbReference>
<evidence type="ECO:0000259" key="3">
    <source>
        <dbReference type="Pfam" id="PF19427"/>
    </source>
</evidence>
<gene>
    <name evidence="4" type="ORF">Bpfe_027820</name>
</gene>
<dbReference type="GO" id="GO:0045179">
    <property type="term" value="C:apical cortex"/>
    <property type="evidence" value="ECO:0007669"/>
    <property type="project" value="TreeGrafter"/>
</dbReference>
<feature type="domain" description="Protein inscuteable homologue C-terminal" evidence="3">
    <location>
        <begin position="101"/>
        <end position="541"/>
    </location>
</feature>
<comment type="caution">
    <text evidence="4">The sequence shown here is derived from an EMBL/GenBank/DDBJ whole genome shotgun (WGS) entry which is preliminary data.</text>
</comment>
<keyword evidence="5" id="KW-1185">Reference proteome</keyword>
<protein>
    <submittedName>
        <fullName evidence="4">Protein inscuteable</fullName>
    </submittedName>
</protein>
<proteinExistence type="predicted"/>
<sequence length="541" mass="59843">MSGLSMKLPDHLPLVKSSRTKPERKISNSKSLSKEELSDFPCVSKWMSELQWVTELECMSILQGKPLCPNIAQDSAASQVQTYRDAIDRVKFEASKITDGFNVLFKYFDSSKWVALNNHTMEMTCGIRKLIQLCNAHVTDVPSYIQEQQEVVMCESAKLVQQTASAAEKNVVHRVPLVNQLTFLGQSFSRLVDNILGYLVQRLVGMLESCNNVSALHVVINNIITLGLEGERMCFILAREGGVKALVDLCRRDNVAFTRSKALRALATICCAPECVAELEKENGIDLLIDILTDESVIESVQGEAAGVVAQITSPVLDQTQHLYRFAESLQIILKALLGLCEKTEGHETFLLSAAAVANITFIDTSACGLLQEMKAPQLLVKSCMCRKARSLFAKDQVATILANMAAIHICQENIRCCGGLDLLVSFLHQKPCLLSSGAERSACERVQQKAAIALMRLCQDTRHTFKVIKQKGIPRFVELCRDSQARNNSDAVLVACLAALRKVCALYGRDGISNLDYQQLVTPQLMDSFLMCSHSDENFV</sequence>
<organism evidence="4 5">
    <name type="scientific">Biomphalaria pfeifferi</name>
    <name type="common">Bloodfluke planorb</name>
    <name type="synonym">Freshwater snail</name>
    <dbReference type="NCBI Taxonomy" id="112525"/>
    <lineage>
        <taxon>Eukaryota</taxon>
        <taxon>Metazoa</taxon>
        <taxon>Spiralia</taxon>
        <taxon>Lophotrochozoa</taxon>
        <taxon>Mollusca</taxon>
        <taxon>Gastropoda</taxon>
        <taxon>Heterobranchia</taxon>
        <taxon>Euthyneura</taxon>
        <taxon>Panpulmonata</taxon>
        <taxon>Hygrophila</taxon>
        <taxon>Lymnaeoidea</taxon>
        <taxon>Planorbidae</taxon>
        <taxon>Biomphalaria</taxon>
    </lineage>
</organism>
<dbReference type="InterPro" id="IPR039921">
    <property type="entry name" value="Inscuteable"/>
</dbReference>
<dbReference type="Gene3D" id="6.20.200.10">
    <property type="entry name" value="Inscuteable LGN-binding domain"/>
    <property type="match status" value="1"/>
</dbReference>
<dbReference type="EMBL" id="JASAOG010000233">
    <property type="protein sequence ID" value="KAK0042757.1"/>
    <property type="molecule type" value="Genomic_DNA"/>
</dbReference>
<dbReference type="PANTHER" id="PTHR21386">
    <property type="entry name" value="INSCUTEABLE"/>
    <property type="match status" value="1"/>
</dbReference>
<dbReference type="Gene3D" id="1.25.10.10">
    <property type="entry name" value="Leucine-rich Repeat Variant"/>
    <property type="match status" value="1"/>
</dbReference>
<evidence type="ECO:0000256" key="1">
    <source>
        <dbReference type="PROSITE-ProRule" id="PRU00259"/>
    </source>
</evidence>
<evidence type="ECO:0000313" key="4">
    <source>
        <dbReference type="EMBL" id="KAK0042757.1"/>
    </source>
</evidence>
<feature type="domain" description="Protein inscuteable homologue LGN-binding" evidence="2">
    <location>
        <begin position="43"/>
        <end position="68"/>
    </location>
</feature>
<dbReference type="GO" id="GO:0008093">
    <property type="term" value="F:cytoskeletal anchor activity"/>
    <property type="evidence" value="ECO:0007669"/>
    <property type="project" value="TreeGrafter"/>
</dbReference>
<dbReference type="InterPro" id="IPR031938">
    <property type="entry name" value="INSC_LBD"/>
</dbReference>
<feature type="repeat" description="ARM" evidence="1">
    <location>
        <begin position="283"/>
        <end position="313"/>
    </location>
</feature>
<dbReference type="GO" id="GO:0009786">
    <property type="term" value="P:regulation of asymmetric cell division"/>
    <property type="evidence" value="ECO:0007669"/>
    <property type="project" value="TreeGrafter"/>
</dbReference>